<dbReference type="Gramene" id="PRQ55696">
    <property type="protein sequence ID" value="PRQ55696"/>
    <property type="gene ID" value="RchiOBHm_Chr1g0327461"/>
</dbReference>
<keyword evidence="5" id="KW-1185">Reference proteome</keyword>
<feature type="domain" description="STM1-like N-terminal" evidence="3">
    <location>
        <begin position="20"/>
        <end position="51"/>
    </location>
</feature>
<comment type="caution">
    <text evidence="4">The sequence shown here is derived from an EMBL/GenBank/DDBJ whole genome shotgun (WGS) entry which is preliminary data.</text>
</comment>
<evidence type="ECO:0000256" key="1">
    <source>
        <dbReference type="ARBA" id="ARBA00004496"/>
    </source>
</evidence>
<evidence type="ECO:0000256" key="2">
    <source>
        <dbReference type="ARBA" id="ARBA00022490"/>
    </source>
</evidence>
<name>A0A2P6SAJ9_ROSCH</name>
<dbReference type="InterPro" id="IPR019084">
    <property type="entry name" value="STM1-like_N"/>
</dbReference>
<sequence>MFILAPLSMGFGIGNLDGEATANPFYLLGDDDNDDLIQLAAMMVVPAATQPKPFSTC</sequence>
<dbReference type="AlphaFoldDB" id="A0A2P6SAJ9"/>
<accession>A0A2P6SAJ9</accession>
<gene>
    <name evidence="4" type="ORF">RchiOBHm_Chr1g0327461</name>
</gene>
<evidence type="ECO:0000313" key="4">
    <source>
        <dbReference type="EMBL" id="PRQ55696.1"/>
    </source>
</evidence>
<organism evidence="4 5">
    <name type="scientific">Rosa chinensis</name>
    <name type="common">China rose</name>
    <dbReference type="NCBI Taxonomy" id="74649"/>
    <lineage>
        <taxon>Eukaryota</taxon>
        <taxon>Viridiplantae</taxon>
        <taxon>Streptophyta</taxon>
        <taxon>Embryophyta</taxon>
        <taxon>Tracheophyta</taxon>
        <taxon>Spermatophyta</taxon>
        <taxon>Magnoliopsida</taxon>
        <taxon>eudicotyledons</taxon>
        <taxon>Gunneridae</taxon>
        <taxon>Pentapetalae</taxon>
        <taxon>rosids</taxon>
        <taxon>fabids</taxon>
        <taxon>Rosales</taxon>
        <taxon>Rosaceae</taxon>
        <taxon>Rosoideae</taxon>
        <taxon>Rosoideae incertae sedis</taxon>
        <taxon>Rosa</taxon>
    </lineage>
</organism>
<keyword evidence="2" id="KW-0963">Cytoplasm</keyword>
<evidence type="ECO:0000259" key="3">
    <source>
        <dbReference type="Pfam" id="PF09598"/>
    </source>
</evidence>
<proteinExistence type="predicted"/>
<dbReference type="Proteomes" id="UP000238479">
    <property type="component" value="Chromosome 1"/>
</dbReference>
<comment type="subcellular location">
    <subcellularLocation>
        <location evidence="1">Cytoplasm</location>
    </subcellularLocation>
</comment>
<reference evidence="4 5" key="1">
    <citation type="journal article" date="2018" name="Nat. Genet.">
        <title>The Rosa genome provides new insights in the design of modern roses.</title>
        <authorList>
            <person name="Bendahmane M."/>
        </authorList>
    </citation>
    <scope>NUCLEOTIDE SEQUENCE [LARGE SCALE GENOMIC DNA]</scope>
    <source>
        <strain evidence="5">cv. Old Blush</strain>
    </source>
</reference>
<dbReference type="Pfam" id="PF09598">
    <property type="entry name" value="Stm1_N"/>
    <property type="match status" value="1"/>
</dbReference>
<dbReference type="EMBL" id="PDCK01000039">
    <property type="protein sequence ID" value="PRQ55696.1"/>
    <property type="molecule type" value="Genomic_DNA"/>
</dbReference>
<evidence type="ECO:0000313" key="5">
    <source>
        <dbReference type="Proteomes" id="UP000238479"/>
    </source>
</evidence>
<protein>
    <submittedName>
        <fullName evidence="4">Putative stm1-like protein</fullName>
    </submittedName>
</protein>
<dbReference type="GO" id="GO:0005737">
    <property type="term" value="C:cytoplasm"/>
    <property type="evidence" value="ECO:0007669"/>
    <property type="project" value="UniProtKB-SubCell"/>
</dbReference>